<accession>A0ABN7RK95</accession>
<proteinExistence type="predicted"/>
<evidence type="ECO:0000313" key="2">
    <source>
        <dbReference type="EMBL" id="CAG5076407.1"/>
    </source>
</evidence>
<sequence>MQLDSLQKKYEEALDELTEIEEKERAKKKEAKKDPSKAKIEELTKILEMKKARIKNQSKSNVALEKKHKQTTNELKKKNSEVLNLNEKLKSSEENLKIKNEMIVFLKEKTKIQQESIESLQKQREEEASRDQHSIENKNSIIQGLRKALKDEKESKKAHKDHLVHLIIEAENASLKEEIQDRLNFFLI</sequence>
<evidence type="ECO:0000313" key="3">
    <source>
        <dbReference type="Proteomes" id="UP001158576"/>
    </source>
</evidence>
<dbReference type="Proteomes" id="UP001158576">
    <property type="component" value="Chromosome PAR"/>
</dbReference>
<evidence type="ECO:0000256" key="1">
    <source>
        <dbReference type="SAM" id="MobiDB-lite"/>
    </source>
</evidence>
<organism evidence="2 3">
    <name type="scientific">Oikopleura dioica</name>
    <name type="common">Tunicate</name>
    <dbReference type="NCBI Taxonomy" id="34765"/>
    <lineage>
        <taxon>Eukaryota</taxon>
        <taxon>Metazoa</taxon>
        <taxon>Chordata</taxon>
        <taxon>Tunicata</taxon>
        <taxon>Appendicularia</taxon>
        <taxon>Copelata</taxon>
        <taxon>Oikopleuridae</taxon>
        <taxon>Oikopleura</taxon>
    </lineage>
</organism>
<name>A0ABN7RK95_OIKDI</name>
<protein>
    <submittedName>
        <fullName evidence="2">Oidioi.mRNA.OKI2018_I69.PAR.g8454.t1.cds</fullName>
    </submittedName>
</protein>
<feature type="compositionally biased region" description="Basic and acidic residues" evidence="1">
    <location>
        <begin position="121"/>
        <end position="136"/>
    </location>
</feature>
<keyword evidence="3" id="KW-1185">Reference proteome</keyword>
<dbReference type="EMBL" id="OU015568">
    <property type="protein sequence ID" value="CAG5076407.1"/>
    <property type="molecule type" value="Genomic_DNA"/>
</dbReference>
<feature type="region of interest" description="Disordered" evidence="1">
    <location>
        <begin position="117"/>
        <end position="139"/>
    </location>
</feature>
<reference evidence="2 3" key="1">
    <citation type="submission" date="2021-04" db="EMBL/GenBank/DDBJ databases">
        <authorList>
            <person name="Bliznina A."/>
        </authorList>
    </citation>
    <scope>NUCLEOTIDE SEQUENCE [LARGE SCALE GENOMIC DNA]</scope>
</reference>
<gene>
    <name evidence="2" type="ORF">OKIOD_LOCUS12</name>
</gene>
<feature type="region of interest" description="Disordered" evidence="1">
    <location>
        <begin position="57"/>
        <end position="79"/>
    </location>
</feature>